<feature type="compositionally biased region" description="Low complexity" evidence="1">
    <location>
        <begin position="586"/>
        <end position="595"/>
    </location>
</feature>
<feature type="non-terminal residue" evidence="2">
    <location>
        <position position="595"/>
    </location>
</feature>
<keyword evidence="3" id="KW-1185">Reference proteome</keyword>
<evidence type="ECO:0000313" key="2">
    <source>
        <dbReference type="EMBL" id="RKO86854.1"/>
    </source>
</evidence>
<protein>
    <submittedName>
        <fullName evidence="2">Uncharacterized protein</fullName>
    </submittedName>
</protein>
<dbReference type="EMBL" id="KZ997858">
    <property type="protein sequence ID" value="RKO86854.1"/>
    <property type="molecule type" value="Genomic_DNA"/>
</dbReference>
<proteinExistence type="predicted"/>
<gene>
    <name evidence="2" type="ORF">BDK51DRAFT_43502</name>
</gene>
<feature type="region of interest" description="Disordered" evidence="1">
    <location>
        <begin position="302"/>
        <end position="330"/>
    </location>
</feature>
<evidence type="ECO:0000256" key="1">
    <source>
        <dbReference type="SAM" id="MobiDB-lite"/>
    </source>
</evidence>
<dbReference type="AlphaFoldDB" id="A0A4P9W3X0"/>
<feature type="compositionally biased region" description="Basic and acidic residues" evidence="1">
    <location>
        <begin position="557"/>
        <end position="571"/>
    </location>
</feature>
<feature type="compositionally biased region" description="Polar residues" evidence="1">
    <location>
        <begin position="572"/>
        <end position="584"/>
    </location>
</feature>
<sequence>MSQENESALHIECRLFQPVFGATAARDETVHTAEAHLLVREGDPFVVLGIKSNNSAYYVQLPPPSPPLPVWLPFDAVRIHPSDTVPGTNLARGDGKLQAWRNPCDGSAGGGTCSHLLTPAGAPPPPTTGNPRLTSPLGRPPPILYLQSRGPRPSLEFLSFQKDRFPSNTIANYKVSVDRLLAILENQRDERGGTITFTEAAYNAARATVAREDHTNWRVWVDNKIKIKFQTLLSECAVGATQPEFAQMLLDLAGLEIGGQSSGIRPHLVKVPQLPFSIVQLAQAHMFDPAVSLFVSPQSLPQTPQASQDELTSSFMDWSSTPGKSTNGSPLVHPYSAQTDFSSTFMASPPPHFQAQAPSAEGGDFMSYGLDPLDFASGDFPMDFVASILSCDSPPLPGSDDFDVLIESLLYNDISSMLSPVISQSSPVISNQAPVSNTPIAPNVDNIFGYGPGPAISSAYPPLSPFSPSSSSAPLNPGQFPTTSTKYPLQHSMFSEAQRKGLATSAGLVSARRPALGAAPKPAGVPVPAARPLVAGPTAAVRPSSVFKRAPSASTGFDRRDNVPLRGDAEKQPQTGTVAPTPGQNAAAAAARRAA</sequence>
<feature type="region of interest" description="Disordered" evidence="1">
    <location>
        <begin position="545"/>
        <end position="595"/>
    </location>
</feature>
<dbReference type="Proteomes" id="UP000269721">
    <property type="component" value="Unassembled WGS sequence"/>
</dbReference>
<reference evidence="3" key="1">
    <citation type="journal article" date="2018" name="Nat. Microbiol.">
        <title>Leveraging single-cell genomics to expand the fungal tree of life.</title>
        <authorList>
            <person name="Ahrendt S.R."/>
            <person name="Quandt C.A."/>
            <person name="Ciobanu D."/>
            <person name="Clum A."/>
            <person name="Salamov A."/>
            <person name="Andreopoulos B."/>
            <person name="Cheng J.F."/>
            <person name="Woyke T."/>
            <person name="Pelin A."/>
            <person name="Henrissat B."/>
            <person name="Reynolds N.K."/>
            <person name="Benny G.L."/>
            <person name="Smith M.E."/>
            <person name="James T.Y."/>
            <person name="Grigoriev I.V."/>
        </authorList>
    </citation>
    <scope>NUCLEOTIDE SEQUENCE [LARGE SCALE GENOMIC DNA]</scope>
</reference>
<feature type="compositionally biased region" description="Polar residues" evidence="1">
    <location>
        <begin position="302"/>
        <end position="329"/>
    </location>
</feature>
<accession>A0A4P9W3X0</accession>
<evidence type="ECO:0000313" key="3">
    <source>
        <dbReference type="Proteomes" id="UP000269721"/>
    </source>
</evidence>
<organism evidence="2 3">
    <name type="scientific">Blyttiomyces helicus</name>
    <dbReference type="NCBI Taxonomy" id="388810"/>
    <lineage>
        <taxon>Eukaryota</taxon>
        <taxon>Fungi</taxon>
        <taxon>Fungi incertae sedis</taxon>
        <taxon>Chytridiomycota</taxon>
        <taxon>Chytridiomycota incertae sedis</taxon>
        <taxon>Chytridiomycetes</taxon>
        <taxon>Chytridiomycetes incertae sedis</taxon>
        <taxon>Blyttiomyces</taxon>
    </lineage>
</organism>
<name>A0A4P9W3X0_9FUNG</name>